<keyword evidence="2" id="KW-1133">Transmembrane helix</keyword>
<keyword evidence="5" id="KW-1185">Reference proteome</keyword>
<keyword evidence="2" id="KW-0472">Membrane</keyword>
<sequence>MPERPTSLDRRVRRLADNLGFVLLWGWLLISLFFVPTWLGYWWLGALLFFLGLVLCWQAAAASTHPIYVIGKRREVSSERVTDEASVCDECSADAAGGERRRYATRQVLFGTTVTVPEWGENVYCPECLEREASSAALESSARETNESSGRGELAREFDD</sequence>
<accession>A0A9E7N870</accession>
<protein>
    <recommendedName>
        <fullName evidence="3">DUF8108 domain-containing protein</fullName>
    </recommendedName>
</protein>
<feature type="region of interest" description="Disordered" evidence="1">
    <location>
        <begin position="136"/>
        <end position="160"/>
    </location>
</feature>
<evidence type="ECO:0000313" key="5">
    <source>
        <dbReference type="Proteomes" id="UP001056855"/>
    </source>
</evidence>
<keyword evidence="2" id="KW-0812">Transmembrane</keyword>
<name>A0A9E7N870_9EURY</name>
<evidence type="ECO:0000256" key="1">
    <source>
        <dbReference type="SAM" id="MobiDB-lite"/>
    </source>
</evidence>
<feature type="transmembrane region" description="Helical" evidence="2">
    <location>
        <begin position="21"/>
        <end position="41"/>
    </location>
</feature>
<reference evidence="4" key="1">
    <citation type="submission" date="2022-06" db="EMBL/GenBank/DDBJ databases">
        <title>Diverse halophilic archaea isolated from saline environments.</title>
        <authorList>
            <person name="Cui H.-L."/>
        </authorList>
    </citation>
    <scope>NUCLEOTIDE SEQUENCE</scope>
    <source>
        <strain evidence="4">WLHS1</strain>
    </source>
</reference>
<dbReference type="EMBL" id="CP100355">
    <property type="protein sequence ID" value="UTF53492.1"/>
    <property type="molecule type" value="Genomic_DNA"/>
</dbReference>
<dbReference type="GeneID" id="73291829"/>
<evidence type="ECO:0000256" key="2">
    <source>
        <dbReference type="SAM" id="Phobius"/>
    </source>
</evidence>
<dbReference type="KEGG" id="sawl:NGM29_17245"/>
<dbReference type="InterPro" id="IPR058421">
    <property type="entry name" value="DUF8108_C"/>
</dbReference>
<gene>
    <name evidence="4" type="ORF">NGM29_17245</name>
</gene>
<dbReference type="Proteomes" id="UP001056855">
    <property type="component" value="Chromosome"/>
</dbReference>
<dbReference type="AlphaFoldDB" id="A0A9E7N870"/>
<dbReference type="Pfam" id="PF26413">
    <property type="entry name" value="DUF8108"/>
    <property type="match status" value="1"/>
</dbReference>
<organism evidence="4 5">
    <name type="scientific">Natronosalvus rutilus</name>
    <dbReference type="NCBI Taxonomy" id="2953753"/>
    <lineage>
        <taxon>Archaea</taxon>
        <taxon>Methanobacteriati</taxon>
        <taxon>Methanobacteriota</taxon>
        <taxon>Stenosarchaea group</taxon>
        <taxon>Halobacteria</taxon>
        <taxon>Halobacteriales</taxon>
        <taxon>Natrialbaceae</taxon>
        <taxon>Natronosalvus</taxon>
    </lineage>
</organism>
<feature type="domain" description="DUF8108" evidence="3">
    <location>
        <begin position="63"/>
        <end position="129"/>
    </location>
</feature>
<proteinExistence type="predicted"/>
<dbReference type="RefSeq" id="WP_254158001.1">
    <property type="nucleotide sequence ID" value="NZ_CP100355.1"/>
</dbReference>
<evidence type="ECO:0000313" key="4">
    <source>
        <dbReference type="EMBL" id="UTF53492.1"/>
    </source>
</evidence>
<evidence type="ECO:0000259" key="3">
    <source>
        <dbReference type="Pfam" id="PF26413"/>
    </source>
</evidence>
<feature type="transmembrane region" description="Helical" evidence="2">
    <location>
        <begin position="47"/>
        <end position="70"/>
    </location>
</feature>